<dbReference type="EMBL" id="CP042436">
    <property type="protein sequence ID" value="QEC63686.1"/>
    <property type="molecule type" value="Genomic_DNA"/>
</dbReference>
<evidence type="ECO:0000259" key="1">
    <source>
        <dbReference type="SMART" id="SM00953"/>
    </source>
</evidence>
<protein>
    <submittedName>
        <fullName evidence="2">RES domain-containing protein</fullName>
    </submittedName>
</protein>
<organism evidence="2 3">
    <name type="scientific">Mucilaginibacter ginsenosidivorans</name>
    <dbReference type="NCBI Taxonomy" id="398053"/>
    <lineage>
        <taxon>Bacteria</taxon>
        <taxon>Pseudomonadati</taxon>
        <taxon>Bacteroidota</taxon>
        <taxon>Sphingobacteriia</taxon>
        <taxon>Sphingobacteriales</taxon>
        <taxon>Sphingobacteriaceae</taxon>
        <taxon>Mucilaginibacter</taxon>
    </lineage>
</organism>
<dbReference type="SMART" id="SM00953">
    <property type="entry name" value="RES"/>
    <property type="match status" value="1"/>
</dbReference>
<dbReference type="KEGG" id="mgin:FRZ54_14240"/>
<dbReference type="AlphaFoldDB" id="A0A5B8UZE7"/>
<gene>
    <name evidence="2" type="ORF">FRZ54_14240</name>
</gene>
<keyword evidence="3" id="KW-1185">Reference proteome</keyword>
<evidence type="ECO:0000313" key="3">
    <source>
        <dbReference type="Proteomes" id="UP000321479"/>
    </source>
</evidence>
<dbReference type="RefSeq" id="WP_147032260.1">
    <property type="nucleotide sequence ID" value="NZ_CP042436.1"/>
</dbReference>
<accession>A0A5B8UZE7</accession>
<sequence>MILYRITNAKYADDLSGNGARLYGGRWNSEGKPMVYLASSRSLAVLESLAHFVATNIPDDFLMLTIEAPDDFLDIPENILPDNWNEYPEQHIVKQIGNSFLQRNEYLLLKVPSALVPEEFNYLMNPLHPKAAKVKIINKAPFRFDDRLVGQ</sequence>
<proteinExistence type="predicted"/>
<name>A0A5B8UZE7_9SPHI</name>
<dbReference type="Proteomes" id="UP000321479">
    <property type="component" value="Chromosome"/>
</dbReference>
<dbReference type="Pfam" id="PF08808">
    <property type="entry name" value="RES"/>
    <property type="match status" value="1"/>
</dbReference>
<evidence type="ECO:0000313" key="2">
    <source>
        <dbReference type="EMBL" id="QEC63686.1"/>
    </source>
</evidence>
<dbReference type="OrthoDB" id="9789501at2"/>
<reference evidence="2 3" key="1">
    <citation type="journal article" date="2017" name="Curr. Microbiol.">
        <title>Mucilaginibacter ginsenosidivorans sp. nov., Isolated from Soil of Ginseng Field.</title>
        <authorList>
            <person name="Kim M.M."/>
            <person name="Siddiqi M.Z."/>
            <person name="Im W.T."/>
        </authorList>
    </citation>
    <scope>NUCLEOTIDE SEQUENCE [LARGE SCALE GENOMIC DNA]</scope>
    <source>
        <strain evidence="2 3">Gsoil 3017</strain>
    </source>
</reference>
<dbReference type="InterPro" id="IPR014914">
    <property type="entry name" value="RES_dom"/>
</dbReference>
<feature type="domain" description="RES" evidence="1">
    <location>
        <begin position="14"/>
        <end position="138"/>
    </location>
</feature>